<evidence type="ECO:0000256" key="11">
    <source>
        <dbReference type="ARBA" id="ARBA00023136"/>
    </source>
</evidence>
<dbReference type="PROSITE" id="PS00667">
    <property type="entry name" value="COMPLEX1_ND1_1"/>
    <property type="match status" value="1"/>
</dbReference>
<dbReference type="PANTHER" id="PTHR11432:SF3">
    <property type="entry name" value="NADH-UBIQUINONE OXIDOREDUCTASE CHAIN 1"/>
    <property type="match status" value="1"/>
</dbReference>
<evidence type="ECO:0000256" key="1">
    <source>
        <dbReference type="ARBA" id="ARBA00003257"/>
    </source>
</evidence>
<dbReference type="GO" id="GO:0005743">
    <property type="term" value="C:mitochondrial inner membrane"/>
    <property type="evidence" value="ECO:0007669"/>
    <property type="project" value="UniProtKB-SubCell"/>
</dbReference>
<evidence type="ECO:0000256" key="3">
    <source>
        <dbReference type="ARBA" id="ARBA00010535"/>
    </source>
</evidence>
<comment type="similarity">
    <text evidence="3 12">Belongs to the complex I subunit 1 family.</text>
</comment>
<evidence type="ECO:0000256" key="9">
    <source>
        <dbReference type="ARBA" id="ARBA00023075"/>
    </source>
</evidence>
<evidence type="ECO:0000256" key="6">
    <source>
        <dbReference type="ARBA" id="ARBA00022692"/>
    </source>
</evidence>
<evidence type="ECO:0000256" key="4">
    <source>
        <dbReference type="ARBA" id="ARBA00021009"/>
    </source>
</evidence>
<feature type="transmembrane region" description="Helical" evidence="14">
    <location>
        <begin position="289"/>
        <end position="306"/>
    </location>
</feature>
<feature type="transmembrane region" description="Helical" evidence="14">
    <location>
        <begin position="71"/>
        <end position="91"/>
    </location>
</feature>
<comment type="subcellular location">
    <subcellularLocation>
        <location evidence="2 12">Mitochondrion inner membrane</location>
        <topology evidence="2 12">Multi-pass membrane protein</topology>
    </subcellularLocation>
</comment>
<dbReference type="GO" id="GO:0003954">
    <property type="term" value="F:NADH dehydrogenase activity"/>
    <property type="evidence" value="ECO:0007669"/>
    <property type="project" value="TreeGrafter"/>
</dbReference>
<dbReference type="Pfam" id="PF00146">
    <property type="entry name" value="NADHdh"/>
    <property type="match status" value="1"/>
</dbReference>
<feature type="transmembrane region" description="Helical" evidence="14">
    <location>
        <begin position="253"/>
        <end position="269"/>
    </location>
</feature>
<gene>
    <name evidence="15" type="primary">ND1</name>
</gene>
<evidence type="ECO:0000256" key="2">
    <source>
        <dbReference type="ARBA" id="ARBA00004448"/>
    </source>
</evidence>
<dbReference type="GO" id="GO:0008137">
    <property type="term" value="F:NADH dehydrogenase (ubiquinone) activity"/>
    <property type="evidence" value="ECO:0007669"/>
    <property type="project" value="UniProtKB-EC"/>
</dbReference>
<dbReference type="PANTHER" id="PTHR11432">
    <property type="entry name" value="NADH DEHYDROGENASE SUBUNIT 1"/>
    <property type="match status" value="1"/>
</dbReference>
<dbReference type="AlphaFoldDB" id="Q6JCS8"/>
<keyword evidence="8 14" id="KW-1133">Transmembrane helix</keyword>
<organism evidence="15">
    <name type="scientific">Aleuroplatus gelatinosus</name>
    <dbReference type="NCBI Taxonomy" id="267831"/>
    <lineage>
        <taxon>Eukaryota</taxon>
        <taxon>Metazoa</taxon>
        <taxon>Ecdysozoa</taxon>
        <taxon>Arthropoda</taxon>
        <taxon>Hexapoda</taxon>
        <taxon>Insecta</taxon>
        <taxon>Pterygota</taxon>
        <taxon>Neoptera</taxon>
        <taxon>Paraneoptera</taxon>
        <taxon>Hemiptera</taxon>
        <taxon>Sternorrhyncha</taxon>
        <taxon>Aleyrodoidea</taxon>
        <taxon>Aleyrodidae</taxon>
        <taxon>Aleyrodinae</taxon>
        <taxon>Aleuroplatus</taxon>
    </lineage>
</organism>
<dbReference type="InterPro" id="IPR018086">
    <property type="entry name" value="NADH_UbQ_OxRdtase_su1_CS"/>
</dbReference>
<feature type="transmembrane region" description="Helical" evidence="14">
    <location>
        <begin position="173"/>
        <end position="194"/>
    </location>
</feature>
<evidence type="ECO:0000256" key="10">
    <source>
        <dbReference type="ARBA" id="ARBA00023128"/>
    </source>
</evidence>
<evidence type="ECO:0000256" key="12">
    <source>
        <dbReference type="RuleBase" id="RU000471"/>
    </source>
</evidence>
<reference evidence="15" key="1">
    <citation type="journal article" date="2004" name="Appl. Environ. Microbiol.">
        <title>Evolutionary relationships of primary prokaryotic endosymbionts of whiteflies and their hosts.</title>
        <authorList>
            <person name="Thao M.L."/>
            <person name="Baumann P."/>
        </authorList>
    </citation>
    <scope>NUCLEOTIDE SEQUENCE</scope>
</reference>
<comment type="function">
    <text evidence="1">Core subunit of the mitochondrial membrane respiratory chain NADH dehydrogenase (Complex I) that is believed to belong to the minimal assembly required for catalysis. Complex I functions in the transfer of electrons from NADH to the respiratory chain. The immediate electron acceptor for the enzyme is believed to be ubiquinone.</text>
</comment>
<keyword evidence="5" id="KW-0813">Transport</keyword>
<sequence>MILVVILNLLALTISAMLGIAFFTLMERKCLSYFQSRKGPNKTLLGGVAQPISDAVKLLAKEPNMNSKSNFAPFMLAPCANLTCSLMMWVASPLVVEFHFMKMSTLFIISCMTMNTMSLMMMSWASNSNYAFIGMMRTVSQMVSYEINLILIIMTVINLTSQMDFKLMWTQQICSSFILSMAPIAMARVMVILAETSRTPFDFSEGESELVSGFNIEYTSGSFVFLFLAEYSSILVMSIITTMMFTELKPSGAGFYLMYSMVCLLFVWTRATFPRFRYDKLMKMNWTQMLPLTTYALFLSFTYKLYCTMKS</sequence>
<name>Q6JCS8_9HEMI</name>
<keyword evidence="7" id="KW-0999">Mitochondrion inner membrane</keyword>
<keyword evidence="9 13" id="KW-0830">Ubiquinone</keyword>
<proteinExistence type="inferred from homology"/>
<dbReference type="GO" id="GO:0009060">
    <property type="term" value="P:aerobic respiration"/>
    <property type="evidence" value="ECO:0007669"/>
    <property type="project" value="TreeGrafter"/>
</dbReference>
<evidence type="ECO:0000256" key="13">
    <source>
        <dbReference type="RuleBase" id="RU000473"/>
    </source>
</evidence>
<evidence type="ECO:0000256" key="7">
    <source>
        <dbReference type="ARBA" id="ARBA00022792"/>
    </source>
</evidence>
<keyword evidence="10 13" id="KW-0496">Mitochondrion</keyword>
<evidence type="ECO:0000256" key="5">
    <source>
        <dbReference type="ARBA" id="ARBA00022448"/>
    </source>
</evidence>
<geneLocation type="mitochondrion" evidence="15"/>
<feature type="transmembrane region" description="Helical" evidence="14">
    <location>
        <begin position="142"/>
        <end position="161"/>
    </location>
</feature>
<keyword evidence="6 12" id="KW-0812">Transmembrane</keyword>
<dbReference type="PROSITE" id="PS00668">
    <property type="entry name" value="COMPLEX1_ND1_2"/>
    <property type="match status" value="1"/>
</dbReference>
<protein>
    <recommendedName>
        <fullName evidence="4 13">NADH-ubiquinone oxidoreductase chain 1</fullName>
        <ecNumber evidence="13">7.1.1.2</ecNumber>
    </recommendedName>
</protein>
<feature type="transmembrane region" description="Helical" evidence="14">
    <location>
        <begin position="223"/>
        <end position="246"/>
    </location>
</feature>
<dbReference type="EMBL" id="AY521254">
    <property type="protein sequence ID" value="AAS77761.1"/>
    <property type="molecule type" value="Genomic_DNA"/>
</dbReference>
<evidence type="ECO:0000256" key="14">
    <source>
        <dbReference type="SAM" id="Phobius"/>
    </source>
</evidence>
<evidence type="ECO:0000313" key="15">
    <source>
        <dbReference type="EMBL" id="AAS77761.1"/>
    </source>
</evidence>
<keyword evidence="12" id="KW-0520">NAD</keyword>
<dbReference type="InterPro" id="IPR001694">
    <property type="entry name" value="NADH_UbQ_OxRdtase_su1/FPO"/>
</dbReference>
<accession>Q6JCS8</accession>
<comment type="catalytic activity">
    <reaction evidence="13">
        <text>a ubiquinone + NADH + 5 H(+)(in) = a ubiquinol + NAD(+) + 4 H(+)(out)</text>
        <dbReference type="Rhea" id="RHEA:29091"/>
        <dbReference type="Rhea" id="RHEA-COMP:9565"/>
        <dbReference type="Rhea" id="RHEA-COMP:9566"/>
        <dbReference type="ChEBI" id="CHEBI:15378"/>
        <dbReference type="ChEBI" id="CHEBI:16389"/>
        <dbReference type="ChEBI" id="CHEBI:17976"/>
        <dbReference type="ChEBI" id="CHEBI:57540"/>
        <dbReference type="ChEBI" id="CHEBI:57945"/>
        <dbReference type="EC" id="7.1.1.2"/>
    </reaction>
</comment>
<feature type="transmembrane region" description="Helical" evidence="14">
    <location>
        <begin position="103"/>
        <end position="122"/>
    </location>
</feature>
<evidence type="ECO:0000256" key="8">
    <source>
        <dbReference type="ARBA" id="ARBA00022989"/>
    </source>
</evidence>
<dbReference type="EC" id="7.1.1.2" evidence="13"/>
<keyword evidence="11 14" id="KW-0472">Membrane</keyword>